<accession>A0A1G8MKW2</accession>
<gene>
    <name evidence="1" type="ORF">SAMN05421850_104238</name>
</gene>
<name>A0A1G8MKW2_9RHOB</name>
<keyword evidence="2" id="KW-1185">Reference proteome</keyword>
<evidence type="ECO:0000313" key="1">
    <source>
        <dbReference type="EMBL" id="SDI68668.1"/>
    </source>
</evidence>
<dbReference type="Proteomes" id="UP000199340">
    <property type="component" value="Unassembled WGS sequence"/>
</dbReference>
<evidence type="ECO:0008006" key="3">
    <source>
        <dbReference type="Google" id="ProtNLM"/>
    </source>
</evidence>
<dbReference type="STRING" id="490829.SAMN05421850_104238"/>
<proteinExistence type="predicted"/>
<organism evidence="1 2">
    <name type="scientific">Lutimaribacter saemankumensis</name>
    <dbReference type="NCBI Taxonomy" id="490829"/>
    <lineage>
        <taxon>Bacteria</taxon>
        <taxon>Pseudomonadati</taxon>
        <taxon>Pseudomonadota</taxon>
        <taxon>Alphaproteobacteria</taxon>
        <taxon>Rhodobacterales</taxon>
        <taxon>Roseobacteraceae</taxon>
        <taxon>Lutimaribacter</taxon>
    </lineage>
</organism>
<dbReference type="EMBL" id="FNEB01000004">
    <property type="protein sequence ID" value="SDI68668.1"/>
    <property type="molecule type" value="Genomic_DNA"/>
</dbReference>
<dbReference type="AlphaFoldDB" id="A0A1G8MKW2"/>
<reference evidence="1 2" key="1">
    <citation type="submission" date="2016-10" db="EMBL/GenBank/DDBJ databases">
        <authorList>
            <person name="de Groot N.N."/>
        </authorList>
    </citation>
    <scope>NUCLEOTIDE SEQUENCE [LARGE SCALE GENOMIC DNA]</scope>
    <source>
        <strain evidence="1 2">DSM 28010</strain>
    </source>
</reference>
<evidence type="ECO:0000313" key="2">
    <source>
        <dbReference type="Proteomes" id="UP000199340"/>
    </source>
</evidence>
<protein>
    <recommendedName>
        <fullName evidence="3">DUF4258 domain-containing protein</fullName>
    </recommendedName>
</protein>
<sequence length="86" mass="9933">MRSVASTEDVFFCKRVLFRLKDCGLEPLEVVAAIQDGVVRSWELTPDRWDIRLEVRPDDGDVKAYNVVVYLTKEHSLYCEDIRDAA</sequence>